<dbReference type="InterPro" id="IPR020472">
    <property type="entry name" value="WD40_PAC1"/>
</dbReference>
<feature type="region of interest" description="Disordered" evidence="9">
    <location>
        <begin position="1"/>
        <end position="46"/>
    </location>
</feature>
<feature type="repeat" description="WD" evidence="8">
    <location>
        <begin position="492"/>
        <end position="523"/>
    </location>
</feature>
<dbReference type="PANTHER" id="PTHR19879:SF1">
    <property type="entry name" value="CANNONBALL-RELATED"/>
    <property type="match status" value="1"/>
</dbReference>
<evidence type="ECO:0000256" key="7">
    <source>
        <dbReference type="ARBA" id="ARBA00023242"/>
    </source>
</evidence>
<dbReference type="OrthoDB" id="10266330at2759"/>
<organism evidence="11">
    <name type="scientific">Eremomyces bilateralis CBS 781.70</name>
    <dbReference type="NCBI Taxonomy" id="1392243"/>
    <lineage>
        <taxon>Eukaryota</taxon>
        <taxon>Fungi</taxon>
        <taxon>Dikarya</taxon>
        <taxon>Ascomycota</taxon>
        <taxon>Pezizomycotina</taxon>
        <taxon>Dothideomycetes</taxon>
        <taxon>Dothideomycetes incertae sedis</taxon>
        <taxon>Eremomycetales</taxon>
        <taxon>Eremomycetaceae</taxon>
        <taxon>Eremomyces</taxon>
    </lineage>
</organism>
<dbReference type="PANTHER" id="PTHR19879">
    <property type="entry name" value="TRANSCRIPTION INITIATION FACTOR TFIID"/>
    <property type="match status" value="1"/>
</dbReference>
<dbReference type="InterPro" id="IPR007582">
    <property type="entry name" value="TFIID_NTD2"/>
</dbReference>
<reference evidence="13" key="3">
    <citation type="submission" date="2025-04" db="UniProtKB">
        <authorList>
            <consortium name="RefSeq"/>
        </authorList>
    </citation>
    <scope>IDENTIFICATION</scope>
    <source>
        <strain evidence="13">CBS 781.70</strain>
    </source>
</reference>
<dbReference type="PROSITE" id="PS00678">
    <property type="entry name" value="WD_REPEATS_1"/>
    <property type="match status" value="1"/>
</dbReference>
<protein>
    <submittedName>
        <fullName evidence="11 13">Transcription initiation factor TFIID subunit</fullName>
    </submittedName>
</protein>
<feature type="repeat" description="WD" evidence="8">
    <location>
        <begin position="534"/>
        <end position="575"/>
    </location>
</feature>
<dbReference type="GeneID" id="54420428"/>
<feature type="compositionally biased region" description="Polar residues" evidence="9">
    <location>
        <begin position="32"/>
        <end position="46"/>
    </location>
</feature>
<dbReference type="SMART" id="SM00667">
    <property type="entry name" value="LisH"/>
    <property type="match status" value="1"/>
</dbReference>
<dbReference type="InterPro" id="IPR015943">
    <property type="entry name" value="WD40/YVTN_repeat-like_dom_sf"/>
</dbReference>
<feature type="domain" description="TFIID subunit TAF5 NTD2" evidence="10">
    <location>
        <begin position="91"/>
        <end position="220"/>
    </location>
</feature>
<dbReference type="EMBL" id="ML975165">
    <property type="protein sequence ID" value="KAF1810571.1"/>
    <property type="molecule type" value="Genomic_DNA"/>
</dbReference>
<comment type="subcellular location">
    <subcellularLocation>
        <location evidence="1">Nucleus</location>
    </subcellularLocation>
</comment>
<evidence type="ECO:0000259" key="10">
    <source>
        <dbReference type="Pfam" id="PF04494"/>
    </source>
</evidence>
<keyword evidence="4" id="KW-0677">Repeat</keyword>
<name>A0A6G1FY06_9PEZI</name>
<dbReference type="InterPro" id="IPR019775">
    <property type="entry name" value="WD40_repeat_CS"/>
</dbReference>
<reference evidence="11 13" key="1">
    <citation type="submission" date="2020-01" db="EMBL/GenBank/DDBJ databases">
        <authorList>
            <consortium name="DOE Joint Genome Institute"/>
            <person name="Haridas S."/>
            <person name="Albert R."/>
            <person name="Binder M."/>
            <person name="Bloem J."/>
            <person name="Labutti K."/>
            <person name="Salamov A."/>
            <person name="Andreopoulos B."/>
            <person name="Baker S.E."/>
            <person name="Barry K."/>
            <person name="Bills G."/>
            <person name="Bluhm B.H."/>
            <person name="Cannon C."/>
            <person name="Castanera R."/>
            <person name="Culley D.E."/>
            <person name="Daum C."/>
            <person name="Ezra D."/>
            <person name="Gonzalez J.B."/>
            <person name="Henrissat B."/>
            <person name="Kuo A."/>
            <person name="Liang C."/>
            <person name="Lipzen A."/>
            <person name="Lutzoni F."/>
            <person name="Magnuson J."/>
            <person name="Mondo S."/>
            <person name="Nolan M."/>
            <person name="Ohm R."/>
            <person name="Pangilinan J."/>
            <person name="Park H.-J."/>
            <person name="Ramirez L."/>
            <person name="Alfaro M."/>
            <person name="Sun H."/>
            <person name="Tritt A."/>
            <person name="Yoshinaga Y."/>
            <person name="Zwiers L.-H."/>
            <person name="Turgeon B.G."/>
            <person name="Goodwin S.B."/>
            <person name="Spatafora J.W."/>
            <person name="Crous P.W."/>
            <person name="Grigoriev I.V."/>
        </authorList>
    </citation>
    <scope>NUCLEOTIDE SEQUENCE</scope>
    <source>
        <strain evidence="11 13">CBS 781.70</strain>
    </source>
</reference>
<dbReference type="PROSITE" id="PS50896">
    <property type="entry name" value="LISH"/>
    <property type="match status" value="1"/>
</dbReference>
<feature type="region of interest" description="Disordered" evidence="9">
    <location>
        <begin position="248"/>
        <end position="270"/>
    </location>
</feature>
<sequence>MSNPHPGLIIPPSRSASIANGPPSGGMPPTPIQSHGPGQSPGTPSQQNLNQIVLEYLNKKGYSRTEATLRKESHTIDGGNREKPRVDDLGGEKYPASFELFNTWVTDSLELYRVELKRLLWPLFVYSILSLSLEFYPKQCGEFYDKFKELFEKEHEDDLRQLALITLPEHVENNNLAKDYRNNKYQITITDGAFHPLIQFLEAKEAEGGSVIMFLISTYMTIRHRNRTEAGQERSLAAMLASRGIDDSFPPEDEGIPGHMAGSANTDPNAPNVLPRLQLGPLPMDDDAMEDVRAALQDEDSRDPPGPGERSYVDEFEAHIKREPTEDAPPRTKIPLPPPLARDVAMEVQRIKENRDRFKIEGVTGGVGPGVSVIMYTFHNTFDTTNCIDISGDYKMVAAGTSESYIRVWSLDGKPLPSLASQISGEQTKPSASQRLVGHSGPVFAVSFSPSTVNPSTDAEAPTTHSRYLLSSSGDGTVRLWSIDAWACLVVYKGHAGPVWDVRWGPYGHYFATASHDRTARLWVTDHVEPLRLFVGHDDDVDQIVFHPNNVYVFTCSSDKTVRMWDIVTGRPMRMFTGFTGTITALACSPNGLTLATADDSGTIMLFDLHSGRRARRMRGHGKGGIWSLSWSVESTVLVSGGMDGTVRVWDCVQRAVDNTNSAVVNGKVVPVDGATGAINAKIDTAATPGAGPGAITTSKKGKGAKDTVVTSDQISAFPTKKSPVYHVMFTGSNLVMAAGAYLP</sequence>
<keyword evidence="11" id="KW-0396">Initiation factor</keyword>
<comment type="similarity">
    <text evidence="2">Belongs to the WD repeat TAF5 family.</text>
</comment>
<evidence type="ECO:0000256" key="1">
    <source>
        <dbReference type="ARBA" id="ARBA00004123"/>
    </source>
</evidence>
<dbReference type="InterPro" id="IPR036322">
    <property type="entry name" value="WD40_repeat_dom_sf"/>
</dbReference>
<dbReference type="AlphaFoldDB" id="A0A6G1FY06"/>
<evidence type="ECO:0000256" key="9">
    <source>
        <dbReference type="SAM" id="MobiDB-lite"/>
    </source>
</evidence>
<dbReference type="RefSeq" id="XP_033532202.1">
    <property type="nucleotide sequence ID" value="XM_033679858.1"/>
</dbReference>
<dbReference type="GO" id="GO:0003743">
    <property type="term" value="F:translation initiation factor activity"/>
    <property type="evidence" value="ECO:0007669"/>
    <property type="project" value="UniProtKB-KW"/>
</dbReference>
<keyword evidence="3 8" id="KW-0853">WD repeat</keyword>
<evidence type="ECO:0000256" key="5">
    <source>
        <dbReference type="ARBA" id="ARBA00023015"/>
    </source>
</evidence>
<dbReference type="PRINTS" id="PR00320">
    <property type="entry name" value="GPROTEINBRPT"/>
</dbReference>
<reference evidence="13" key="2">
    <citation type="submission" date="2020-04" db="EMBL/GenBank/DDBJ databases">
        <authorList>
            <consortium name="NCBI Genome Project"/>
        </authorList>
    </citation>
    <scope>NUCLEOTIDE SEQUENCE</scope>
    <source>
        <strain evidence="13">CBS 781.70</strain>
    </source>
</reference>
<dbReference type="Gene3D" id="2.130.10.10">
    <property type="entry name" value="YVTN repeat-like/Quinoprotein amine dehydrogenase"/>
    <property type="match status" value="2"/>
</dbReference>
<evidence type="ECO:0000256" key="6">
    <source>
        <dbReference type="ARBA" id="ARBA00023163"/>
    </source>
</evidence>
<evidence type="ECO:0000256" key="3">
    <source>
        <dbReference type="ARBA" id="ARBA00022574"/>
    </source>
</evidence>
<evidence type="ECO:0000313" key="13">
    <source>
        <dbReference type="RefSeq" id="XP_033532202.1"/>
    </source>
</evidence>
<dbReference type="GO" id="GO:0006367">
    <property type="term" value="P:transcription initiation at RNA polymerase II promoter"/>
    <property type="evidence" value="ECO:0007669"/>
    <property type="project" value="TreeGrafter"/>
</dbReference>
<dbReference type="InterPro" id="IPR006594">
    <property type="entry name" value="LisH"/>
</dbReference>
<keyword evidence="6" id="KW-0804">Transcription</keyword>
<dbReference type="PROSITE" id="PS50082">
    <property type="entry name" value="WD_REPEATS_2"/>
    <property type="match status" value="5"/>
</dbReference>
<keyword evidence="7" id="KW-0539">Nucleus</keyword>
<feature type="repeat" description="WD" evidence="8">
    <location>
        <begin position="576"/>
        <end position="617"/>
    </location>
</feature>
<dbReference type="CDD" id="cd08044">
    <property type="entry name" value="TAF5_NTD2"/>
    <property type="match status" value="1"/>
</dbReference>
<feature type="repeat" description="WD" evidence="8">
    <location>
        <begin position="436"/>
        <end position="484"/>
    </location>
</feature>
<dbReference type="InterPro" id="IPR037264">
    <property type="entry name" value="TFIID_NTD2_sf"/>
</dbReference>
<feature type="region of interest" description="Disordered" evidence="9">
    <location>
        <begin position="67"/>
        <end position="88"/>
    </location>
</feature>
<dbReference type="SMART" id="SM00320">
    <property type="entry name" value="WD40"/>
    <property type="match status" value="6"/>
</dbReference>
<dbReference type="Gene3D" id="1.25.40.500">
    <property type="entry name" value="TFIID subunit TAF5, NTD2 domain"/>
    <property type="match status" value="1"/>
</dbReference>
<dbReference type="Proteomes" id="UP000504638">
    <property type="component" value="Unplaced"/>
</dbReference>
<accession>A0A6G1FY06</accession>
<dbReference type="Pfam" id="PF00400">
    <property type="entry name" value="WD40"/>
    <property type="match status" value="5"/>
</dbReference>
<feature type="repeat" description="WD" evidence="8">
    <location>
        <begin position="626"/>
        <end position="651"/>
    </location>
</feature>
<dbReference type="GO" id="GO:0005669">
    <property type="term" value="C:transcription factor TFIID complex"/>
    <property type="evidence" value="ECO:0007669"/>
    <property type="project" value="TreeGrafter"/>
</dbReference>
<dbReference type="PROSITE" id="PS50294">
    <property type="entry name" value="WD_REPEATS_REGION"/>
    <property type="match status" value="3"/>
</dbReference>
<proteinExistence type="inferred from homology"/>
<keyword evidence="11" id="KW-0648">Protein biosynthesis</keyword>
<evidence type="ECO:0000313" key="11">
    <source>
        <dbReference type="EMBL" id="KAF1810571.1"/>
    </source>
</evidence>
<keyword evidence="12" id="KW-1185">Reference proteome</keyword>
<dbReference type="Pfam" id="PF08513">
    <property type="entry name" value="LisH"/>
    <property type="match status" value="1"/>
</dbReference>
<dbReference type="Pfam" id="PF04494">
    <property type="entry name" value="TFIID_NTD2"/>
    <property type="match status" value="1"/>
</dbReference>
<evidence type="ECO:0000256" key="8">
    <source>
        <dbReference type="PROSITE-ProRule" id="PRU00221"/>
    </source>
</evidence>
<keyword evidence="5" id="KW-0805">Transcription regulation</keyword>
<evidence type="ECO:0000256" key="4">
    <source>
        <dbReference type="ARBA" id="ARBA00022737"/>
    </source>
</evidence>
<dbReference type="CDD" id="cd00200">
    <property type="entry name" value="WD40"/>
    <property type="match status" value="1"/>
</dbReference>
<dbReference type="SUPFAM" id="SSF160897">
    <property type="entry name" value="Taf5 N-terminal domain-like"/>
    <property type="match status" value="1"/>
</dbReference>
<dbReference type="SUPFAM" id="SSF50978">
    <property type="entry name" value="WD40 repeat-like"/>
    <property type="match status" value="1"/>
</dbReference>
<dbReference type="GO" id="GO:0016251">
    <property type="term" value="F:RNA polymerase II general transcription initiation factor activity"/>
    <property type="evidence" value="ECO:0007669"/>
    <property type="project" value="TreeGrafter"/>
</dbReference>
<gene>
    <name evidence="11 13" type="ORF">P152DRAFT_460265</name>
</gene>
<evidence type="ECO:0000256" key="2">
    <source>
        <dbReference type="ARBA" id="ARBA00009435"/>
    </source>
</evidence>
<dbReference type="InterPro" id="IPR001680">
    <property type="entry name" value="WD40_rpt"/>
</dbReference>
<evidence type="ECO:0000313" key="12">
    <source>
        <dbReference type="Proteomes" id="UP000504638"/>
    </source>
</evidence>